<sequence>MRRIGETIEERDDFIFYHKGETAGQKGVGFLIKKHLKPNIKEFIGISERIAAVLINVPHYKKDWMIIQVY</sequence>
<organism evidence="1">
    <name type="scientific">Pararge aegeria</name>
    <name type="common">speckled wood butterfly</name>
    <dbReference type="NCBI Taxonomy" id="116150"/>
    <lineage>
        <taxon>Eukaryota</taxon>
        <taxon>Metazoa</taxon>
        <taxon>Ecdysozoa</taxon>
        <taxon>Arthropoda</taxon>
        <taxon>Hexapoda</taxon>
        <taxon>Insecta</taxon>
        <taxon>Pterygota</taxon>
        <taxon>Neoptera</taxon>
        <taxon>Endopterygota</taxon>
        <taxon>Lepidoptera</taxon>
        <taxon>Glossata</taxon>
        <taxon>Ditrysia</taxon>
        <taxon>Papilionoidea</taxon>
        <taxon>Nymphalidae</taxon>
        <taxon>Satyrinae</taxon>
        <taxon>Satyrini</taxon>
        <taxon>Parargina</taxon>
        <taxon>Pararge</taxon>
    </lineage>
</organism>
<protein>
    <submittedName>
        <fullName evidence="1">Endonuclease-reverse transcriptase</fullName>
    </submittedName>
</protein>
<name>S4PQ18_9NEOP</name>
<dbReference type="EMBL" id="GAIX01002075">
    <property type="protein sequence ID" value="JAA90485.1"/>
    <property type="molecule type" value="Transcribed_RNA"/>
</dbReference>
<evidence type="ECO:0000313" key="1">
    <source>
        <dbReference type="EMBL" id="JAA90485.1"/>
    </source>
</evidence>
<dbReference type="AlphaFoldDB" id="S4PQ18"/>
<accession>S4PQ18</accession>
<reference evidence="1" key="2">
    <citation type="submission" date="2013-05" db="EMBL/GenBank/DDBJ databases">
        <authorList>
            <person name="Carter J.-M."/>
            <person name="Baker S.C."/>
            <person name="Pink R."/>
            <person name="Carter D.R.F."/>
            <person name="Collins A."/>
            <person name="Tomlin J."/>
            <person name="Gibbs M."/>
            <person name="Breuker C.J."/>
        </authorList>
    </citation>
    <scope>NUCLEOTIDE SEQUENCE</scope>
    <source>
        <tissue evidence="1">Ovary</tissue>
    </source>
</reference>
<keyword evidence="1" id="KW-0695">RNA-directed DNA polymerase</keyword>
<keyword evidence="1" id="KW-0378">Hydrolase</keyword>
<keyword evidence="1" id="KW-0808">Transferase</keyword>
<dbReference type="GO" id="GO:0004519">
    <property type="term" value="F:endonuclease activity"/>
    <property type="evidence" value="ECO:0007669"/>
    <property type="project" value="UniProtKB-KW"/>
</dbReference>
<feature type="non-terminal residue" evidence="1">
    <location>
        <position position="70"/>
    </location>
</feature>
<keyword evidence="1" id="KW-0255">Endonuclease</keyword>
<proteinExistence type="predicted"/>
<keyword evidence="1" id="KW-0548">Nucleotidyltransferase</keyword>
<dbReference type="GO" id="GO:0003964">
    <property type="term" value="F:RNA-directed DNA polymerase activity"/>
    <property type="evidence" value="ECO:0007669"/>
    <property type="project" value="UniProtKB-KW"/>
</dbReference>
<reference evidence="1" key="1">
    <citation type="journal article" date="2013" name="BMC Genomics">
        <title>Unscrambling butterfly oogenesis.</title>
        <authorList>
            <person name="Carter J.M."/>
            <person name="Baker S.C."/>
            <person name="Pink R."/>
            <person name="Carter D.R."/>
            <person name="Collins A."/>
            <person name="Tomlin J."/>
            <person name="Gibbs M."/>
            <person name="Breuker C.J."/>
        </authorList>
    </citation>
    <scope>NUCLEOTIDE SEQUENCE</scope>
    <source>
        <tissue evidence="1">Ovary</tissue>
    </source>
</reference>
<keyword evidence="1" id="KW-0540">Nuclease</keyword>